<accession>A0A4Q7VNY3</accession>
<feature type="transmembrane region" description="Helical" evidence="2">
    <location>
        <begin position="60"/>
        <end position="81"/>
    </location>
</feature>
<gene>
    <name evidence="3" type="ORF">EV670_2454</name>
</gene>
<name>A0A4Q7VNY3_9BURK</name>
<feature type="transmembrane region" description="Helical" evidence="2">
    <location>
        <begin position="291"/>
        <end position="314"/>
    </location>
</feature>
<protein>
    <submittedName>
        <fullName evidence="3">MATE family multidrug resistance protein</fullName>
    </submittedName>
</protein>
<feature type="transmembrane region" description="Helical" evidence="2">
    <location>
        <begin position="246"/>
        <end position="271"/>
    </location>
</feature>
<feature type="transmembrane region" description="Helical" evidence="2">
    <location>
        <begin position="430"/>
        <end position="451"/>
    </location>
</feature>
<dbReference type="Pfam" id="PF01554">
    <property type="entry name" value="MatE"/>
    <property type="match status" value="2"/>
</dbReference>
<feature type="transmembrane region" description="Helical" evidence="2">
    <location>
        <begin position="387"/>
        <end position="410"/>
    </location>
</feature>
<dbReference type="Proteomes" id="UP000293671">
    <property type="component" value="Unassembled WGS sequence"/>
</dbReference>
<comment type="caution">
    <text evidence="3">The sequence shown here is derived from an EMBL/GenBank/DDBJ whole genome shotgun (WGS) entry which is preliminary data.</text>
</comment>
<feature type="transmembrane region" description="Helical" evidence="2">
    <location>
        <begin position="356"/>
        <end position="375"/>
    </location>
</feature>
<evidence type="ECO:0000313" key="3">
    <source>
        <dbReference type="EMBL" id="RZT98052.1"/>
    </source>
</evidence>
<feature type="transmembrane region" description="Helical" evidence="2">
    <location>
        <begin position="193"/>
        <end position="221"/>
    </location>
</feature>
<evidence type="ECO:0000256" key="2">
    <source>
        <dbReference type="SAM" id="Phobius"/>
    </source>
</evidence>
<keyword evidence="2" id="KW-0812">Transmembrane</keyword>
<keyword evidence="2" id="KW-1133">Transmembrane helix</keyword>
<dbReference type="GO" id="GO:0042910">
    <property type="term" value="F:xenobiotic transmembrane transporter activity"/>
    <property type="evidence" value="ECO:0007669"/>
    <property type="project" value="InterPro"/>
</dbReference>
<sequence>MSATAEVAALPAARRPALAIARHAASILVGQLAVIGFAVADAVMVGRHDSVDLAALSIGAAVYVSVYIGVTGVVQALIPIVGHHHGARDQDGVRRSFQQGVWLALMLALLGFALLQWPQPLLDLTQAEPAVLERARAYLGWLAWALWPALLFRVYSSFNLGLSRPWFVTALQLGALLLKVALNAWLIGGGLGVPALGVVGCAVATLLIQLALVATGGLMLARHAAYRSLQLFSPWSRPHGPTLRELLRLGIPAGASVFFEVTGFTLMAIFIARQGTTALAAHQIAVSLGSVIYMLPLSIGIATGALAAQALGAANAGLARRICVQGLALALCCALLLGLVLGFGRESVASLYSRDAAVLALAAPLLLLVAAMQLLDATQCVVSFALRAYRVAVLPAIAYALGLWGIGIGGGRWLAANPPPGWPAMLSGPGAFWFMNIVALAAVCAVLVPLLQRVSRRARD</sequence>
<keyword evidence="1" id="KW-0813">Transport</keyword>
<organism evidence="3 4">
    <name type="scientific">Rivibacter subsaxonicus</name>
    <dbReference type="NCBI Taxonomy" id="457575"/>
    <lineage>
        <taxon>Bacteria</taxon>
        <taxon>Pseudomonadati</taxon>
        <taxon>Pseudomonadota</taxon>
        <taxon>Betaproteobacteria</taxon>
        <taxon>Burkholderiales</taxon>
        <taxon>Rivibacter</taxon>
    </lineage>
</organism>
<evidence type="ECO:0000256" key="1">
    <source>
        <dbReference type="ARBA" id="ARBA00022448"/>
    </source>
</evidence>
<feature type="transmembrane region" description="Helical" evidence="2">
    <location>
        <begin position="101"/>
        <end position="118"/>
    </location>
</feature>
<feature type="transmembrane region" description="Helical" evidence="2">
    <location>
        <begin position="167"/>
        <end position="187"/>
    </location>
</feature>
<keyword evidence="2" id="KW-0472">Membrane</keyword>
<dbReference type="PANTHER" id="PTHR43298">
    <property type="entry name" value="MULTIDRUG RESISTANCE PROTEIN NORM-RELATED"/>
    <property type="match status" value="1"/>
</dbReference>
<dbReference type="EMBL" id="SHKP01000006">
    <property type="protein sequence ID" value="RZT98052.1"/>
    <property type="molecule type" value="Genomic_DNA"/>
</dbReference>
<dbReference type="RefSeq" id="WP_242616937.1">
    <property type="nucleotide sequence ID" value="NZ_SHKP01000006.1"/>
</dbReference>
<feature type="transmembrane region" description="Helical" evidence="2">
    <location>
        <begin position="138"/>
        <end position="155"/>
    </location>
</feature>
<keyword evidence="4" id="KW-1185">Reference proteome</keyword>
<reference evidence="3 4" key="1">
    <citation type="submission" date="2019-02" db="EMBL/GenBank/DDBJ databases">
        <title>Genomic Encyclopedia of Type Strains, Phase IV (KMG-IV): sequencing the most valuable type-strain genomes for metagenomic binning, comparative biology and taxonomic classification.</title>
        <authorList>
            <person name="Goeker M."/>
        </authorList>
    </citation>
    <scope>NUCLEOTIDE SEQUENCE [LARGE SCALE GENOMIC DNA]</scope>
    <source>
        <strain evidence="3 4">DSM 19570</strain>
    </source>
</reference>
<dbReference type="PANTHER" id="PTHR43298:SF2">
    <property type="entry name" value="FMN_FAD EXPORTER YEEO-RELATED"/>
    <property type="match status" value="1"/>
</dbReference>
<dbReference type="GO" id="GO:0005886">
    <property type="term" value="C:plasma membrane"/>
    <property type="evidence" value="ECO:0007669"/>
    <property type="project" value="TreeGrafter"/>
</dbReference>
<feature type="transmembrane region" description="Helical" evidence="2">
    <location>
        <begin position="326"/>
        <end position="344"/>
    </location>
</feature>
<dbReference type="AlphaFoldDB" id="A0A4Q7VNY3"/>
<dbReference type="GO" id="GO:0015297">
    <property type="term" value="F:antiporter activity"/>
    <property type="evidence" value="ECO:0007669"/>
    <property type="project" value="InterPro"/>
</dbReference>
<feature type="transmembrane region" description="Helical" evidence="2">
    <location>
        <begin position="20"/>
        <end position="40"/>
    </location>
</feature>
<dbReference type="NCBIfam" id="TIGR00797">
    <property type="entry name" value="matE"/>
    <property type="match status" value="1"/>
</dbReference>
<proteinExistence type="predicted"/>
<dbReference type="InterPro" id="IPR050222">
    <property type="entry name" value="MATE_MdtK"/>
</dbReference>
<evidence type="ECO:0000313" key="4">
    <source>
        <dbReference type="Proteomes" id="UP000293671"/>
    </source>
</evidence>
<dbReference type="InterPro" id="IPR002528">
    <property type="entry name" value="MATE_fam"/>
</dbReference>